<dbReference type="InterPro" id="IPR010662">
    <property type="entry name" value="RBBP9/YdeN"/>
</dbReference>
<comment type="caution">
    <text evidence="1">The sequence shown here is derived from an EMBL/GenBank/DDBJ whole genome shotgun (WGS) entry which is preliminary data.</text>
</comment>
<dbReference type="AlphaFoldDB" id="A0A372FUL6"/>
<name>A0A372FUL6_9ACTN</name>
<accession>A0A372FUL6</accession>
<sequence length="182" mass="19927">MRAVTVGQVNRHLLVPGRGTPRPEHWMNWLADRHPDYRWAPEPPGPPLVLRDRVAALHEAVHASTEPAVLIAHSAGCVSTVVWAAEHTGPVVGALLVTPPFIDGYEPDDPRDLPWLVPRTTLPFRTVLVASRTDPYTTFAQFEQFAEGWGAELVDAGEVGHLDSATGFGPWPEGERLIARLG</sequence>
<proteinExistence type="predicted"/>
<keyword evidence="1" id="KW-0378">Hydrolase</keyword>
<dbReference type="EMBL" id="QVFU01000029">
    <property type="protein sequence ID" value="RFS44487.1"/>
    <property type="molecule type" value="Genomic_DNA"/>
</dbReference>
<dbReference type="GO" id="GO:0016787">
    <property type="term" value="F:hydrolase activity"/>
    <property type="evidence" value="ECO:0007669"/>
    <property type="project" value="UniProtKB-KW"/>
</dbReference>
<dbReference type="SUPFAM" id="SSF53474">
    <property type="entry name" value="alpha/beta-Hydrolases"/>
    <property type="match status" value="1"/>
</dbReference>
<dbReference type="Gene3D" id="3.40.50.1820">
    <property type="entry name" value="alpha/beta hydrolase"/>
    <property type="match status" value="1"/>
</dbReference>
<reference evidence="1 2" key="1">
    <citation type="submission" date="2018-08" db="EMBL/GenBank/DDBJ databases">
        <title>Verrucosispora craniellae sp. nov., isolated from a marine sponge in the South China Sea.</title>
        <authorList>
            <person name="Li L."/>
            <person name="Lin H.W."/>
        </authorList>
    </citation>
    <scope>NUCLEOTIDE SEQUENCE [LARGE SCALE GENOMIC DNA]</scope>
    <source>
        <strain evidence="1 2">LHW63014</strain>
    </source>
</reference>
<evidence type="ECO:0000313" key="2">
    <source>
        <dbReference type="Proteomes" id="UP000262621"/>
    </source>
</evidence>
<dbReference type="Proteomes" id="UP000262621">
    <property type="component" value="Unassembled WGS sequence"/>
</dbReference>
<dbReference type="InterPro" id="IPR029058">
    <property type="entry name" value="AB_hydrolase_fold"/>
</dbReference>
<keyword evidence="2" id="KW-1185">Reference proteome</keyword>
<gene>
    <name evidence="1" type="ORF">D0Q02_22110</name>
</gene>
<protein>
    <submittedName>
        <fullName evidence="1">Alpha/beta hydrolase</fullName>
    </submittedName>
</protein>
<evidence type="ECO:0000313" key="1">
    <source>
        <dbReference type="EMBL" id="RFS44487.1"/>
    </source>
</evidence>
<dbReference type="Pfam" id="PF06821">
    <property type="entry name" value="Ser_hydrolase"/>
    <property type="match status" value="1"/>
</dbReference>
<organism evidence="1 2">
    <name type="scientific">Micromonospora craniellae</name>
    <dbReference type="NCBI Taxonomy" id="2294034"/>
    <lineage>
        <taxon>Bacteria</taxon>
        <taxon>Bacillati</taxon>
        <taxon>Actinomycetota</taxon>
        <taxon>Actinomycetes</taxon>
        <taxon>Micromonosporales</taxon>
        <taxon>Micromonosporaceae</taxon>
        <taxon>Micromonospora</taxon>
    </lineage>
</organism>